<feature type="non-terminal residue" evidence="1">
    <location>
        <position position="71"/>
    </location>
</feature>
<evidence type="ECO:0008006" key="3">
    <source>
        <dbReference type="Google" id="ProtNLM"/>
    </source>
</evidence>
<protein>
    <recommendedName>
        <fullName evidence="3">CxC2-like cysteine cluster KDZ transposase-associated domain-containing protein</fullName>
    </recommendedName>
</protein>
<evidence type="ECO:0000313" key="1">
    <source>
        <dbReference type="EMBL" id="KIM82918.1"/>
    </source>
</evidence>
<evidence type="ECO:0000313" key="2">
    <source>
        <dbReference type="Proteomes" id="UP000054166"/>
    </source>
</evidence>
<organism evidence="1 2">
    <name type="scientific">Piloderma croceum (strain F 1598)</name>
    <dbReference type="NCBI Taxonomy" id="765440"/>
    <lineage>
        <taxon>Eukaryota</taxon>
        <taxon>Fungi</taxon>
        <taxon>Dikarya</taxon>
        <taxon>Basidiomycota</taxon>
        <taxon>Agaricomycotina</taxon>
        <taxon>Agaricomycetes</taxon>
        <taxon>Agaricomycetidae</taxon>
        <taxon>Atheliales</taxon>
        <taxon>Atheliaceae</taxon>
        <taxon>Piloderma</taxon>
    </lineage>
</organism>
<accession>A0A0C3B9E4</accession>
<dbReference type="Proteomes" id="UP000054166">
    <property type="component" value="Unassembled WGS sequence"/>
</dbReference>
<dbReference type="AlphaFoldDB" id="A0A0C3B9E4"/>
<dbReference type="InParanoid" id="A0A0C3B9E4"/>
<reference evidence="2" key="2">
    <citation type="submission" date="2015-01" db="EMBL/GenBank/DDBJ databases">
        <title>Evolutionary Origins and Diversification of the Mycorrhizal Mutualists.</title>
        <authorList>
            <consortium name="DOE Joint Genome Institute"/>
            <consortium name="Mycorrhizal Genomics Consortium"/>
            <person name="Kohler A."/>
            <person name="Kuo A."/>
            <person name="Nagy L.G."/>
            <person name="Floudas D."/>
            <person name="Copeland A."/>
            <person name="Barry K.W."/>
            <person name="Cichocki N."/>
            <person name="Veneault-Fourrey C."/>
            <person name="LaButti K."/>
            <person name="Lindquist E.A."/>
            <person name="Lipzen A."/>
            <person name="Lundell T."/>
            <person name="Morin E."/>
            <person name="Murat C."/>
            <person name="Riley R."/>
            <person name="Ohm R."/>
            <person name="Sun H."/>
            <person name="Tunlid A."/>
            <person name="Henrissat B."/>
            <person name="Grigoriev I.V."/>
            <person name="Hibbett D.S."/>
            <person name="Martin F."/>
        </authorList>
    </citation>
    <scope>NUCLEOTIDE SEQUENCE [LARGE SCALE GENOMIC DNA]</scope>
    <source>
        <strain evidence="2">F 1598</strain>
    </source>
</reference>
<sequence>CSKCQQSTGMYWCLDCFGSGLWCSDCCVSTHAHVPFHRIQMWNGTFFERSDLLTHQLTIDLCHFPDNCPSI</sequence>
<proteinExistence type="predicted"/>
<keyword evidence="2" id="KW-1185">Reference proteome</keyword>
<reference evidence="1 2" key="1">
    <citation type="submission" date="2014-04" db="EMBL/GenBank/DDBJ databases">
        <authorList>
            <consortium name="DOE Joint Genome Institute"/>
            <person name="Kuo A."/>
            <person name="Tarkka M."/>
            <person name="Buscot F."/>
            <person name="Kohler A."/>
            <person name="Nagy L.G."/>
            <person name="Floudas D."/>
            <person name="Copeland A."/>
            <person name="Barry K.W."/>
            <person name="Cichocki N."/>
            <person name="Veneault-Fourrey C."/>
            <person name="LaButti K."/>
            <person name="Lindquist E.A."/>
            <person name="Lipzen A."/>
            <person name="Lundell T."/>
            <person name="Morin E."/>
            <person name="Murat C."/>
            <person name="Sun H."/>
            <person name="Tunlid A."/>
            <person name="Henrissat B."/>
            <person name="Grigoriev I.V."/>
            <person name="Hibbett D.S."/>
            <person name="Martin F."/>
            <person name="Nordberg H.P."/>
            <person name="Cantor M.N."/>
            <person name="Hua S.X."/>
        </authorList>
    </citation>
    <scope>NUCLEOTIDE SEQUENCE [LARGE SCALE GENOMIC DNA]</scope>
    <source>
        <strain evidence="1 2">F 1598</strain>
    </source>
</reference>
<dbReference type="OrthoDB" id="3004525at2759"/>
<gene>
    <name evidence="1" type="ORF">PILCRDRAFT_53813</name>
</gene>
<name>A0A0C3B9E4_PILCF</name>
<dbReference type="HOGENOM" id="CLU_161759_1_1_1"/>
<feature type="non-terminal residue" evidence="1">
    <location>
        <position position="1"/>
    </location>
</feature>
<dbReference type="EMBL" id="KN832992">
    <property type="protein sequence ID" value="KIM82918.1"/>
    <property type="molecule type" value="Genomic_DNA"/>
</dbReference>
<dbReference type="STRING" id="765440.A0A0C3B9E4"/>